<dbReference type="PATRIC" id="fig|1129367.4.peg.1669"/>
<sequence length="140" mass="15548">MKIDNNIIIKDYNSNVAANMTQSDRIAIIDSMSRIAGSEDLSTAMADYASKIGKYTHQIKELEDAKPQSDLVKSNIKEITKMRQTEVDGMTALLTGNQEVPEKGYLTTTLAQVLIGQLEASNDPDYMKFFLGDVSYTATW</sequence>
<protein>
    <submittedName>
        <fullName evidence="1">Uncharacterized protein</fullName>
    </submittedName>
</protein>
<gene>
    <name evidence="1" type="ORF">N479_09455</name>
</gene>
<dbReference type="EMBL" id="AUXW01000137">
    <property type="protein sequence ID" value="KKE84457.1"/>
    <property type="molecule type" value="Genomic_DNA"/>
</dbReference>
<comment type="caution">
    <text evidence="1">The sequence shown here is derived from an EMBL/GenBank/DDBJ whole genome shotgun (WGS) entry which is preliminary data.</text>
</comment>
<accession>A0A0F6AE19</accession>
<evidence type="ECO:0000313" key="1">
    <source>
        <dbReference type="EMBL" id="KKE84457.1"/>
    </source>
</evidence>
<evidence type="ECO:0000313" key="2">
    <source>
        <dbReference type="Proteomes" id="UP000033434"/>
    </source>
</evidence>
<organism evidence="1 2">
    <name type="scientific">Pseudoalteromonas luteoviolacea S4054</name>
    <dbReference type="NCBI Taxonomy" id="1129367"/>
    <lineage>
        <taxon>Bacteria</taxon>
        <taxon>Pseudomonadati</taxon>
        <taxon>Pseudomonadota</taxon>
        <taxon>Gammaproteobacteria</taxon>
        <taxon>Alteromonadales</taxon>
        <taxon>Pseudoalteromonadaceae</taxon>
        <taxon>Pseudoalteromonas</taxon>
    </lineage>
</organism>
<reference evidence="1 2" key="1">
    <citation type="journal article" date="2015" name="BMC Genomics">
        <title>Genome mining reveals unlocked bioactive potential of marine Gram-negative bacteria.</title>
        <authorList>
            <person name="Machado H."/>
            <person name="Sonnenschein E.C."/>
            <person name="Melchiorsen J."/>
            <person name="Gram L."/>
        </authorList>
    </citation>
    <scope>NUCLEOTIDE SEQUENCE [LARGE SCALE GENOMIC DNA]</scope>
    <source>
        <strain evidence="1 2">S4054</strain>
    </source>
</reference>
<dbReference type="AlphaFoldDB" id="A0A0F6AE19"/>
<dbReference type="RefSeq" id="WP_046355385.1">
    <property type="nucleotide sequence ID" value="NZ_AUXW01000137.1"/>
</dbReference>
<dbReference type="Proteomes" id="UP000033434">
    <property type="component" value="Unassembled WGS sequence"/>
</dbReference>
<proteinExistence type="predicted"/>
<name>A0A0F6AE19_9GAMM</name>